<dbReference type="InterPro" id="IPR018946">
    <property type="entry name" value="PhoD-like_MPP"/>
</dbReference>
<dbReference type="Proteomes" id="UP000245468">
    <property type="component" value="Chromosome"/>
</dbReference>
<dbReference type="Pfam" id="PF09423">
    <property type="entry name" value="PhoD"/>
    <property type="match status" value="1"/>
</dbReference>
<dbReference type="EC" id="3.1.3.1" evidence="3"/>
<accession>A0A2S2DUM6</accession>
<gene>
    <name evidence="3" type="ORF">HME7025_01129</name>
</gene>
<reference evidence="4" key="1">
    <citation type="submission" date="2018-05" db="EMBL/GenBank/DDBJ databases">
        <title>Pseudarcicella sp. HME7025 Genome sequencing and assembly.</title>
        <authorList>
            <person name="Kim H."/>
            <person name="Kang H."/>
            <person name="Joh K."/>
        </authorList>
    </citation>
    <scope>NUCLEOTIDE SEQUENCE [LARGE SCALE GENOMIC DNA]</scope>
    <source>
        <strain evidence="4">HME7025</strain>
    </source>
</reference>
<dbReference type="InterPro" id="IPR056702">
    <property type="entry name" value="DUF7800"/>
</dbReference>
<dbReference type="CDD" id="cd07389">
    <property type="entry name" value="MPP_PhoD"/>
    <property type="match status" value="1"/>
</dbReference>
<proteinExistence type="predicted"/>
<dbReference type="SUPFAM" id="SSF56300">
    <property type="entry name" value="Metallo-dependent phosphatases"/>
    <property type="match status" value="1"/>
</dbReference>
<evidence type="ECO:0000313" key="3">
    <source>
        <dbReference type="EMBL" id="AWL08992.1"/>
    </source>
</evidence>
<dbReference type="InterPro" id="IPR038607">
    <property type="entry name" value="PhoD-like_sf"/>
</dbReference>
<dbReference type="KEGG" id="psez:HME7025_01129"/>
<protein>
    <submittedName>
        <fullName evidence="3">Alkaline phosphatase</fullName>
        <ecNumber evidence="3">3.1.3.1</ecNumber>
    </submittedName>
</protein>
<dbReference type="PANTHER" id="PTHR33987:SF1">
    <property type="entry name" value="CALCINEURIN-LIKE METALLO-PHOSPHOESTERASE SUPERFAMILY PROTEIN"/>
    <property type="match status" value="1"/>
</dbReference>
<dbReference type="OrthoDB" id="9763616at2"/>
<dbReference type="EMBL" id="CP029346">
    <property type="protein sequence ID" value="AWL08992.1"/>
    <property type="molecule type" value="Genomic_DNA"/>
</dbReference>
<dbReference type="RefSeq" id="WP_109322701.1">
    <property type="nucleotide sequence ID" value="NZ_CP029346.1"/>
</dbReference>
<feature type="domain" description="PhoD-like phosphatase metallophosphatase" evidence="1">
    <location>
        <begin position="261"/>
        <end position="392"/>
    </location>
</feature>
<dbReference type="Gene3D" id="3.60.21.70">
    <property type="entry name" value="PhoD-like phosphatase"/>
    <property type="match status" value="1"/>
</dbReference>
<dbReference type="GO" id="GO:0004035">
    <property type="term" value="F:alkaline phosphatase activity"/>
    <property type="evidence" value="ECO:0007669"/>
    <property type="project" value="UniProtKB-EC"/>
</dbReference>
<evidence type="ECO:0000313" key="4">
    <source>
        <dbReference type="Proteomes" id="UP000245468"/>
    </source>
</evidence>
<dbReference type="InterPro" id="IPR029052">
    <property type="entry name" value="Metallo-depent_PP-like"/>
</dbReference>
<sequence length="446" mass="51264">MQSTNKIRLILLSLLFGISAILSSIAQVKSGPMLGYSEMKEALIWVQTQKPAQVQIKYWEKGSDANKLVHLSSAISTQKSQANIARIITDEVDMGKKYTYEVWVDNKKVNFDYPLEFQTQALWQYRTDPPNFQFVVGSCNYINEEATDRPGRPYGGADEIYKAIYDKKPDFMIWGGDNFYYREADWNTRTGMIHRNDHTRGQKSVQPLLASTHHYAIWDDHDYGPNDADRSFALKHTSLELFKLYWGNPNFVYPNEAVTGMFQWADVEFFMMDDRWFKAPNDEKNPAKDYFGQKQLQWLLDALTTSRASFKIIVNGGQVINPAKVFENMANYEQEHNQLLKEIKNRNIPGVLFISGDRHWSSFWKMERPGTYPLFDLTVSPLTAGTAKPTPEDLNKTLVPGTVSDQRAFAHISVSGPLKDRILEINLVNSEGKELWKQRITSSQLK</sequence>
<evidence type="ECO:0000259" key="1">
    <source>
        <dbReference type="Pfam" id="PF09423"/>
    </source>
</evidence>
<keyword evidence="3" id="KW-0378">Hydrolase</keyword>
<keyword evidence="4" id="KW-1185">Reference proteome</keyword>
<dbReference type="Pfam" id="PF25077">
    <property type="entry name" value="DUF7800"/>
    <property type="match status" value="1"/>
</dbReference>
<name>A0A2S2DUM6_9BACT</name>
<feature type="domain" description="DUF7800" evidence="2">
    <location>
        <begin position="27"/>
        <end position="117"/>
    </location>
</feature>
<dbReference type="AlphaFoldDB" id="A0A2S2DUM6"/>
<organism evidence="3 4">
    <name type="scientific">Aquirufa nivalisilvae</name>
    <dbReference type="NCBI Taxonomy" id="2516557"/>
    <lineage>
        <taxon>Bacteria</taxon>
        <taxon>Pseudomonadati</taxon>
        <taxon>Bacteroidota</taxon>
        <taxon>Cytophagia</taxon>
        <taxon>Cytophagales</taxon>
        <taxon>Flectobacillaceae</taxon>
        <taxon>Aquirufa</taxon>
    </lineage>
</organism>
<dbReference type="PANTHER" id="PTHR33987">
    <property type="entry name" value="CALCINEURIN-LIKE METALLO-PHOSPHOESTERASE SUPERFAMILY PROTEIN"/>
    <property type="match status" value="1"/>
</dbReference>
<evidence type="ECO:0000259" key="2">
    <source>
        <dbReference type="Pfam" id="PF25077"/>
    </source>
</evidence>